<dbReference type="Proteomes" id="UP001207742">
    <property type="component" value="Unassembled WGS sequence"/>
</dbReference>
<keyword evidence="2" id="KW-1185">Reference proteome</keyword>
<sequence>MKKLQLTALQLGAQEVLTRDQLRGVSGGNMNMAAARCQVDEECAYDFICVDGYCITPRCSSGSCSIDVPGTSGAAGACETNSRNKCVCRALDHGASSISNECLN</sequence>
<proteinExistence type="predicted"/>
<evidence type="ECO:0000313" key="2">
    <source>
        <dbReference type="Proteomes" id="UP001207742"/>
    </source>
</evidence>
<reference evidence="1 2" key="1">
    <citation type="submission" date="2022-10" db="EMBL/GenBank/DDBJ databases">
        <title>Chitinophaga nivalis PC15 sp. nov., isolated from Pyeongchang county, South Korea.</title>
        <authorList>
            <person name="Trinh H.N."/>
        </authorList>
    </citation>
    <scope>NUCLEOTIDE SEQUENCE [LARGE SCALE GENOMIC DNA]</scope>
    <source>
        <strain evidence="1 2">PC14</strain>
    </source>
</reference>
<dbReference type="RefSeq" id="WP_264730046.1">
    <property type="nucleotide sequence ID" value="NZ_JAPDNR010000001.1"/>
</dbReference>
<evidence type="ECO:0008006" key="3">
    <source>
        <dbReference type="Google" id="ProtNLM"/>
    </source>
</evidence>
<name>A0ABT3IKF4_9BACT</name>
<dbReference type="EMBL" id="JAPDNS010000001">
    <property type="protein sequence ID" value="MCW3484433.1"/>
    <property type="molecule type" value="Genomic_DNA"/>
</dbReference>
<comment type="caution">
    <text evidence="1">The sequence shown here is derived from an EMBL/GenBank/DDBJ whole genome shotgun (WGS) entry which is preliminary data.</text>
</comment>
<accession>A0ABT3IKF4</accession>
<organism evidence="1 2">
    <name type="scientific">Chitinophaga nivalis</name>
    <dbReference type="NCBI Taxonomy" id="2991709"/>
    <lineage>
        <taxon>Bacteria</taxon>
        <taxon>Pseudomonadati</taxon>
        <taxon>Bacteroidota</taxon>
        <taxon>Chitinophagia</taxon>
        <taxon>Chitinophagales</taxon>
        <taxon>Chitinophagaceae</taxon>
        <taxon>Chitinophaga</taxon>
    </lineage>
</organism>
<protein>
    <recommendedName>
        <fullName evidence="3">EB domain-containing protein</fullName>
    </recommendedName>
</protein>
<evidence type="ECO:0000313" key="1">
    <source>
        <dbReference type="EMBL" id="MCW3484433.1"/>
    </source>
</evidence>
<gene>
    <name evidence="1" type="ORF">OL497_11050</name>
</gene>